<evidence type="ECO:0000256" key="1">
    <source>
        <dbReference type="ARBA" id="ARBA00004275"/>
    </source>
</evidence>
<dbReference type="EMBL" id="JAHLQT010009780">
    <property type="protein sequence ID" value="KAG7173457.1"/>
    <property type="molecule type" value="Genomic_DNA"/>
</dbReference>
<feature type="domain" description="AMP-dependent synthetase/ligase" evidence="3">
    <location>
        <begin position="7"/>
        <end position="357"/>
    </location>
</feature>
<evidence type="ECO:0000313" key="5">
    <source>
        <dbReference type="EMBL" id="KAG7173457.1"/>
    </source>
</evidence>
<dbReference type="SUPFAM" id="SSF56801">
    <property type="entry name" value="Acetyl-CoA synthetase-like"/>
    <property type="match status" value="1"/>
</dbReference>
<evidence type="ECO:0000259" key="3">
    <source>
        <dbReference type="Pfam" id="PF00501"/>
    </source>
</evidence>
<dbReference type="PANTHER" id="PTHR24096:SF422">
    <property type="entry name" value="BCDNA.GH02901"/>
    <property type="match status" value="1"/>
</dbReference>
<proteinExistence type="predicted"/>
<sequence>LQECAVTGRGYTYSQLVDRIARWGGMLTKLGIEKGDVVAVMMHNYPEYPIVILGATAIGAVVSTVNVSYTPGEVHGQLEDCGATLVVGDTLTEKTLAQAITLCKTPSVVVINGPSSASGALDLQQIIEDTSVPFADPLEVFKEDVAVMPYSSGTTGKSKGVLISHHATISSMHIAANPNFFWGSETTDCNQESILCYLPFYHAYGLVPIMMVWLQMGAKLVCVPWFDPNTFVRDISQHKVKYLHMVPTILNFLNHSPTVTPEAMASVKAVMCSAAPTAPPAAATFKDRLGGNIFFQESFGMTEAGLVCNTAKGRERLGSCGHLLPHLSAKVIDTVTGEELPPNQDGEICFKSPAVAPSELEGLILQHPNVVEVGVVGVPDDRLGEVPRAYVVTSAPTTQTEIKEFVEPKLALFKRLAGGVIFINEIPKTATGKLLRKELRKMALTASCAHDTKEKSLDETPIKEDKL</sequence>
<evidence type="ECO:0000256" key="2">
    <source>
        <dbReference type="ARBA" id="ARBA00023140"/>
    </source>
</evidence>
<dbReference type="Gene3D" id="3.40.50.980">
    <property type="match status" value="2"/>
</dbReference>
<gene>
    <name evidence="5" type="primary">4cl3-L5</name>
    <name evidence="5" type="ORF">Hamer_G022635</name>
</gene>
<keyword evidence="6" id="KW-1185">Reference proteome</keyword>
<comment type="caution">
    <text evidence="5">The sequence shown here is derived from an EMBL/GenBank/DDBJ whole genome shotgun (WGS) entry which is preliminary data.</text>
</comment>
<accession>A0A8J5N555</accession>
<evidence type="ECO:0000313" key="6">
    <source>
        <dbReference type="Proteomes" id="UP000747542"/>
    </source>
</evidence>
<dbReference type="InterPro" id="IPR020845">
    <property type="entry name" value="AMP-binding_CS"/>
</dbReference>
<keyword evidence="5" id="KW-0436">Ligase</keyword>
<feature type="non-terminal residue" evidence="5">
    <location>
        <position position="1"/>
    </location>
</feature>
<dbReference type="InterPro" id="IPR045851">
    <property type="entry name" value="AMP-bd_C_sf"/>
</dbReference>
<feature type="domain" description="AMP-binding enzyme C-terminal" evidence="4">
    <location>
        <begin position="359"/>
        <end position="433"/>
    </location>
</feature>
<protein>
    <submittedName>
        <fullName evidence="5">4-coumarate--CoA ligase 3-like 5</fullName>
    </submittedName>
</protein>
<dbReference type="Pfam" id="PF00501">
    <property type="entry name" value="AMP-binding"/>
    <property type="match status" value="1"/>
</dbReference>
<dbReference type="GO" id="GO:0016405">
    <property type="term" value="F:CoA-ligase activity"/>
    <property type="evidence" value="ECO:0007669"/>
    <property type="project" value="TreeGrafter"/>
</dbReference>
<comment type="subcellular location">
    <subcellularLocation>
        <location evidence="1">Peroxisome</location>
    </subcellularLocation>
</comment>
<dbReference type="Proteomes" id="UP000747542">
    <property type="component" value="Unassembled WGS sequence"/>
</dbReference>
<reference evidence="5" key="1">
    <citation type="journal article" date="2021" name="Sci. Adv.">
        <title>The American lobster genome reveals insights on longevity, neural, and immune adaptations.</title>
        <authorList>
            <person name="Polinski J.M."/>
            <person name="Zimin A.V."/>
            <person name="Clark K.F."/>
            <person name="Kohn A.B."/>
            <person name="Sadowski N."/>
            <person name="Timp W."/>
            <person name="Ptitsyn A."/>
            <person name="Khanna P."/>
            <person name="Romanova D.Y."/>
            <person name="Williams P."/>
            <person name="Greenwood S.J."/>
            <person name="Moroz L.L."/>
            <person name="Walt D.R."/>
            <person name="Bodnar A.G."/>
        </authorList>
    </citation>
    <scope>NUCLEOTIDE SEQUENCE</scope>
    <source>
        <strain evidence="5">GMGI-L3</strain>
    </source>
</reference>
<keyword evidence="2" id="KW-0576">Peroxisome</keyword>
<dbReference type="PANTHER" id="PTHR24096">
    <property type="entry name" value="LONG-CHAIN-FATTY-ACID--COA LIGASE"/>
    <property type="match status" value="1"/>
</dbReference>
<dbReference type="Gene3D" id="2.30.38.10">
    <property type="entry name" value="Luciferase, Domain 3"/>
    <property type="match status" value="1"/>
</dbReference>
<dbReference type="Gene3D" id="3.30.300.30">
    <property type="match status" value="1"/>
</dbReference>
<organism evidence="5 6">
    <name type="scientific">Homarus americanus</name>
    <name type="common">American lobster</name>
    <dbReference type="NCBI Taxonomy" id="6706"/>
    <lineage>
        <taxon>Eukaryota</taxon>
        <taxon>Metazoa</taxon>
        <taxon>Ecdysozoa</taxon>
        <taxon>Arthropoda</taxon>
        <taxon>Crustacea</taxon>
        <taxon>Multicrustacea</taxon>
        <taxon>Malacostraca</taxon>
        <taxon>Eumalacostraca</taxon>
        <taxon>Eucarida</taxon>
        <taxon>Decapoda</taxon>
        <taxon>Pleocyemata</taxon>
        <taxon>Astacidea</taxon>
        <taxon>Nephropoidea</taxon>
        <taxon>Nephropidae</taxon>
        <taxon>Homarus</taxon>
    </lineage>
</organism>
<evidence type="ECO:0000259" key="4">
    <source>
        <dbReference type="Pfam" id="PF13193"/>
    </source>
</evidence>
<dbReference type="PROSITE" id="PS00455">
    <property type="entry name" value="AMP_BINDING"/>
    <property type="match status" value="1"/>
</dbReference>
<dbReference type="InterPro" id="IPR025110">
    <property type="entry name" value="AMP-bd_C"/>
</dbReference>
<name>A0A8J5N555_HOMAM</name>
<dbReference type="Pfam" id="PF13193">
    <property type="entry name" value="AMP-binding_C"/>
    <property type="match status" value="1"/>
</dbReference>
<dbReference type="GO" id="GO:0005777">
    <property type="term" value="C:peroxisome"/>
    <property type="evidence" value="ECO:0007669"/>
    <property type="project" value="UniProtKB-SubCell"/>
</dbReference>
<dbReference type="InterPro" id="IPR000873">
    <property type="entry name" value="AMP-dep_synth/lig_dom"/>
</dbReference>
<dbReference type="AlphaFoldDB" id="A0A8J5N555"/>